<organism evidence="1 2">
    <name type="scientific">Trifolium medium</name>
    <dbReference type="NCBI Taxonomy" id="97028"/>
    <lineage>
        <taxon>Eukaryota</taxon>
        <taxon>Viridiplantae</taxon>
        <taxon>Streptophyta</taxon>
        <taxon>Embryophyta</taxon>
        <taxon>Tracheophyta</taxon>
        <taxon>Spermatophyta</taxon>
        <taxon>Magnoliopsida</taxon>
        <taxon>eudicotyledons</taxon>
        <taxon>Gunneridae</taxon>
        <taxon>Pentapetalae</taxon>
        <taxon>rosids</taxon>
        <taxon>fabids</taxon>
        <taxon>Fabales</taxon>
        <taxon>Fabaceae</taxon>
        <taxon>Papilionoideae</taxon>
        <taxon>50 kb inversion clade</taxon>
        <taxon>NPAAA clade</taxon>
        <taxon>Hologalegina</taxon>
        <taxon>IRL clade</taxon>
        <taxon>Trifolieae</taxon>
        <taxon>Trifolium</taxon>
    </lineage>
</organism>
<name>A0A392UKQ3_9FABA</name>
<feature type="non-terminal residue" evidence="1">
    <location>
        <position position="1"/>
    </location>
</feature>
<keyword evidence="2" id="KW-1185">Reference proteome</keyword>
<comment type="caution">
    <text evidence="1">The sequence shown here is derived from an EMBL/GenBank/DDBJ whole genome shotgun (WGS) entry which is preliminary data.</text>
</comment>
<proteinExistence type="predicted"/>
<reference evidence="1 2" key="1">
    <citation type="journal article" date="2018" name="Front. Plant Sci.">
        <title>Red Clover (Trifolium pratense) and Zigzag Clover (T. medium) - A Picture of Genomic Similarities and Differences.</title>
        <authorList>
            <person name="Dluhosova J."/>
            <person name="Istvanek J."/>
            <person name="Nedelnik J."/>
            <person name="Repkova J."/>
        </authorList>
    </citation>
    <scope>NUCLEOTIDE SEQUENCE [LARGE SCALE GENOMIC DNA]</scope>
    <source>
        <strain evidence="2">cv. 10/8</strain>
        <tissue evidence="1">Leaf</tissue>
    </source>
</reference>
<dbReference type="EMBL" id="LXQA010830081">
    <property type="protein sequence ID" value="MCI73036.1"/>
    <property type="molecule type" value="Genomic_DNA"/>
</dbReference>
<protein>
    <submittedName>
        <fullName evidence="1">Uncharacterized protein</fullName>
    </submittedName>
</protein>
<evidence type="ECO:0000313" key="2">
    <source>
        <dbReference type="Proteomes" id="UP000265520"/>
    </source>
</evidence>
<evidence type="ECO:0000313" key="1">
    <source>
        <dbReference type="EMBL" id="MCI73036.1"/>
    </source>
</evidence>
<dbReference type="AlphaFoldDB" id="A0A392UKQ3"/>
<sequence>PTLKSRFLQNYVVWTAVTAVSAGDGLTVIRDDVRQSQHVELGLTFDFLLTYALEPHFLQFFCVDSDSGISFLK</sequence>
<dbReference type="Proteomes" id="UP000265520">
    <property type="component" value="Unassembled WGS sequence"/>
</dbReference>
<accession>A0A392UKQ3</accession>